<evidence type="ECO:0000313" key="1">
    <source>
        <dbReference type="EMBL" id="KAJ7657027.1"/>
    </source>
</evidence>
<name>A0AAD7CQK0_MYCRO</name>
<gene>
    <name evidence="1" type="ORF">B0H17DRAFT_1213661</name>
</gene>
<proteinExistence type="predicted"/>
<dbReference type="EMBL" id="JARKIE010000295">
    <property type="protein sequence ID" value="KAJ7657027.1"/>
    <property type="molecule type" value="Genomic_DNA"/>
</dbReference>
<protein>
    <submittedName>
        <fullName evidence="1">Uncharacterized protein</fullName>
    </submittedName>
</protein>
<sequence length="159" mass="16800">MLQLCRAEDGAVFQVPATIRDIERLGSLEYFLHQETGVPPASALEYLPDGSRLTNGSLRELAAASTLFVFDKGYLKGAVDDGAAELRVDVVALLLSPFEGHEADAYLHAAQAHAEAVASVLAAVRAQAAALRVAGTALDLPPPRDRRVQRCKGLAGLAP</sequence>
<organism evidence="1 2">
    <name type="scientific">Mycena rosella</name>
    <name type="common">Pink bonnet</name>
    <name type="synonym">Agaricus rosellus</name>
    <dbReference type="NCBI Taxonomy" id="1033263"/>
    <lineage>
        <taxon>Eukaryota</taxon>
        <taxon>Fungi</taxon>
        <taxon>Dikarya</taxon>
        <taxon>Basidiomycota</taxon>
        <taxon>Agaricomycotina</taxon>
        <taxon>Agaricomycetes</taxon>
        <taxon>Agaricomycetidae</taxon>
        <taxon>Agaricales</taxon>
        <taxon>Marasmiineae</taxon>
        <taxon>Mycenaceae</taxon>
        <taxon>Mycena</taxon>
    </lineage>
</organism>
<keyword evidence="2" id="KW-1185">Reference proteome</keyword>
<dbReference type="AlphaFoldDB" id="A0AAD7CQK0"/>
<accession>A0AAD7CQK0</accession>
<evidence type="ECO:0000313" key="2">
    <source>
        <dbReference type="Proteomes" id="UP001221757"/>
    </source>
</evidence>
<dbReference type="Proteomes" id="UP001221757">
    <property type="component" value="Unassembled WGS sequence"/>
</dbReference>
<comment type="caution">
    <text evidence="1">The sequence shown here is derived from an EMBL/GenBank/DDBJ whole genome shotgun (WGS) entry which is preliminary data.</text>
</comment>
<reference evidence="1" key="1">
    <citation type="submission" date="2023-03" db="EMBL/GenBank/DDBJ databases">
        <title>Massive genome expansion in bonnet fungi (Mycena s.s.) driven by repeated elements and novel gene families across ecological guilds.</title>
        <authorList>
            <consortium name="Lawrence Berkeley National Laboratory"/>
            <person name="Harder C.B."/>
            <person name="Miyauchi S."/>
            <person name="Viragh M."/>
            <person name="Kuo A."/>
            <person name="Thoen E."/>
            <person name="Andreopoulos B."/>
            <person name="Lu D."/>
            <person name="Skrede I."/>
            <person name="Drula E."/>
            <person name="Henrissat B."/>
            <person name="Morin E."/>
            <person name="Kohler A."/>
            <person name="Barry K."/>
            <person name="LaButti K."/>
            <person name="Morin E."/>
            <person name="Salamov A."/>
            <person name="Lipzen A."/>
            <person name="Mereny Z."/>
            <person name="Hegedus B."/>
            <person name="Baldrian P."/>
            <person name="Stursova M."/>
            <person name="Weitz H."/>
            <person name="Taylor A."/>
            <person name="Grigoriev I.V."/>
            <person name="Nagy L.G."/>
            <person name="Martin F."/>
            <person name="Kauserud H."/>
        </authorList>
    </citation>
    <scope>NUCLEOTIDE SEQUENCE</scope>
    <source>
        <strain evidence="1">CBHHK067</strain>
    </source>
</reference>